<proteinExistence type="predicted"/>
<evidence type="ECO:0000313" key="2">
    <source>
        <dbReference type="Proteomes" id="UP001148614"/>
    </source>
</evidence>
<reference evidence="1" key="1">
    <citation type="submission" date="2022-07" db="EMBL/GenBank/DDBJ databases">
        <title>Genome Sequence of Xylaria arbuscula.</title>
        <authorList>
            <person name="Buettner E."/>
        </authorList>
    </citation>
    <scope>NUCLEOTIDE SEQUENCE</scope>
    <source>
        <strain evidence="1">VT107</strain>
    </source>
</reference>
<keyword evidence="2" id="KW-1185">Reference proteome</keyword>
<comment type="caution">
    <text evidence="1">The sequence shown here is derived from an EMBL/GenBank/DDBJ whole genome shotgun (WGS) entry which is preliminary data.</text>
</comment>
<gene>
    <name evidence="1" type="ORF">NPX13_g4524</name>
</gene>
<dbReference type="EMBL" id="JANPWZ010000646">
    <property type="protein sequence ID" value="KAJ3573945.1"/>
    <property type="molecule type" value="Genomic_DNA"/>
</dbReference>
<accession>A0A9W8NGB1</accession>
<sequence length="452" mass="48285">MITSEADALKFLLAFEARSVTRILQHTLSTCIETDDHHPVHELAIQEELQCVSSLSFSVLQSQFLASYVTAATTGSLPFKSVVEYPLPAAAQTHEILPVSDNLLLISQQTNGALLKVALDDNGRPTGASKWTITNEWSGLHGLTISSKSGGNSSTSTAWATVQFDNAILQIDPKGNDINTAPEVIKTIPIPAPAFGPHGILEHNGTLWVACKDSSHVVRINASDPSDYQIWAVSRRPIFVAVHPTSGDVFSGLDSSSKIWHYKNDGGNGEEISVPSEKGTTPVGMISGPDGNVWFVLLGGKTGGTGTFGRINEDATIDYFTMTSNIGATAPVLHLAFGKDPSQLWLLGSSISCQTCPDAVYTVTIDNISTGGTAGPRIAKQNTIMLPTQRNWAHRIMFHRGSLYVSELITSTLAHVTGAAVDGLKVSEPWDQFAVSGLGLGAQVITYNNTVY</sequence>
<dbReference type="SUPFAM" id="SSF101898">
    <property type="entry name" value="NHL repeat"/>
    <property type="match status" value="1"/>
</dbReference>
<dbReference type="AlphaFoldDB" id="A0A9W8NGB1"/>
<dbReference type="InterPro" id="IPR015943">
    <property type="entry name" value="WD40/YVTN_repeat-like_dom_sf"/>
</dbReference>
<dbReference type="Gene3D" id="2.130.10.10">
    <property type="entry name" value="YVTN repeat-like/Quinoprotein amine dehydrogenase"/>
    <property type="match status" value="1"/>
</dbReference>
<protein>
    <submittedName>
        <fullName evidence="1">Uncharacterized protein</fullName>
    </submittedName>
</protein>
<evidence type="ECO:0000313" key="1">
    <source>
        <dbReference type="EMBL" id="KAJ3573945.1"/>
    </source>
</evidence>
<organism evidence="1 2">
    <name type="scientific">Xylaria arbuscula</name>
    <dbReference type="NCBI Taxonomy" id="114810"/>
    <lineage>
        <taxon>Eukaryota</taxon>
        <taxon>Fungi</taxon>
        <taxon>Dikarya</taxon>
        <taxon>Ascomycota</taxon>
        <taxon>Pezizomycotina</taxon>
        <taxon>Sordariomycetes</taxon>
        <taxon>Xylariomycetidae</taxon>
        <taxon>Xylariales</taxon>
        <taxon>Xylariaceae</taxon>
        <taxon>Xylaria</taxon>
    </lineage>
</organism>
<dbReference type="VEuPathDB" id="FungiDB:F4678DRAFT_452704"/>
<name>A0A9W8NGB1_9PEZI</name>
<dbReference type="Proteomes" id="UP001148614">
    <property type="component" value="Unassembled WGS sequence"/>
</dbReference>